<sequence length="342" mass="38244">MKANIIAVFLLLFGIIANAQKTFTNPLLPSGPDPWTIYKDGYYYYTNSTGHNITIWKTKNIAYLSSAEKKVVWAPPPGKEYSKELWAPEIHFFNNKWYVYFAADSGNNNDHRMYVLENASADPLQGEWILKGKLTTPEDKWSIDGSAIELKGKLYFIWSGWKGDVNGEQDIYIAAMKNPWTIDGKRTLLSKPEYEWELNGDLNSPNDPAHVSVNEGPEFLLHNDKIFLIYSASGCWTDRYALGMLTANVDADLLDAASWKKSAQPVFQSSAANKVYAPGHNSFFVSPNGKENWILYHANSNPGDGCGNKRSPRAQRFTWNADGTPNFGEPVATGVPMAVPAE</sequence>
<dbReference type="InterPro" id="IPR006710">
    <property type="entry name" value="Glyco_hydro_43"/>
</dbReference>
<evidence type="ECO:0000256" key="7">
    <source>
        <dbReference type="RuleBase" id="RU361187"/>
    </source>
</evidence>
<evidence type="ECO:0000256" key="6">
    <source>
        <dbReference type="PIRSR" id="PIRSR606710-2"/>
    </source>
</evidence>
<feature type="site" description="Important for catalytic activity, responsible for pKa modulation of the active site Glu and correct orientation of both the proton donor and substrate" evidence="6">
    <location>
        <position position="144"/>
    </location>
</feature>
<feature type="region of interest" description="Disordered" evidence="8">
    <location>
        <begin position="320"/>
        <end position="342"/>
    </location>
</feature>
<dbReference type="CDD" id="cd18820">
    <property type="entry name" value="GH43_LbAraf43-like"/>
    <property type="match status" value="1"/>
</dbReference>
<evidence type="ECO:0000313" key="10">
    <source>
        <dbReference type="EMBL" id="SFQ23541.1"/>
    </source>
</evidence>
<evidence type="ECO:0000313" key="11">
    <source>
        <dbReference type="Proteomes" id="UP000199031"/>
    </source>
</evidence>
<evidence type="ECO:0000256" key="4">
    <source>
        <dbReference type="ARBA" id="ARBA00023295"/>
    </source>
</evidence>
<keyword evidence="11" id="KW-1185">Reference proteome</keyword>
<evidence type="ECO:0000256" key="3">
    <source>
        <dbReference type="ARBA" id="ARBA00022801"/>
    </source>
</evidence>
<dbReference type="GO" id="GO:0004553">
    <property type="term" value="F:hydrolase activity, hydrolyzing O-glycosyl compounds"/>
    <property type="evidence" value="ECO:0007669"/>
    <property type="project" value="InterPro"/>
</dbReference>
<dbReference type="AlphaFoldDB" id="A0A1I5WV96"/>
<dbReference type="EMBL" id="FOXQ01000007">
    <property type="protein sequence ID" value="SFQ23541.1"/>
    <property type="molecule type" value="Genomic_DNA"/>
</dbReference>
<dbReference type="PANTHER" id="PTHR43817">
    <property type="entry name" value="GLYCOSYL HYDROLASE"/>
    <property type="match status" value="1"/>
</dbReference>
<accession>A0A1I5WV96</accession>
<name>A0A1I5WV96_9BACT</name>
<keyword evidence="4 7" id="KW-0326">Glycosidase</keyword>
<feature type="signal peptide" evidence="9">
    <location>
        <begin position="1"/>
        <end position="19"/>
    </location>
</feature>
<dbReference type="PIRSF" id="PIRSF025414">
    <property type="entry name" value="Alpha-L-arabinofuranosidase"/>
    <property type="match status" value="1"/>
</dbReference>
<evidence type="ECO:0000256" key="5">
    <source>
        <dbReference type="PIRSR" id="PIRSR606710-1"/>
    </source>
</evidence>
<dbReference type="InterPro" id="IPR023296">
    <property type="entry name" value="Glyco_hydro_beta-prop_sf"/>
</dbReference>
<dbReference type="GO" id="GO:0005975">
    <property type="term" value="P:carbohydrate metabolic process"/>
    <property type="evidence" value="ECO:0007669"/>
    <property type="project" value="InterPro"/>
</dbReference>
<evidence type="ECO:0000256" key="9">
    <source>
        <dbReference type="SAM" id="SignalP"/>
    </source>
</evidence>
<organism evidence="10 11">
    <name type="scientific">Parafilimonas terrae</name>
    <dbReference type="NCBI Taxonomy" id="1465490"/>
    <lineage>
        <taxon>Bacteria</taxon>
        <taxon>Pseudomonadati</taxon>
        <taxon>Bacteroidota</taxon>
        <taxon>Chitinophagia</taxon>
        <taxon>Chitinophagales</taxon>
        <taxon>Chitinophagaceae</taxon>
        <taxon>Parafilimonas</taxon>
    </lineage>
</organism>
<dbReference type="RefSeq" id="WP_090658866.1">
    <property type="nucleotide sequence ID" value="NZ_FOXQ01000007.1"/>
</dbReference>
<dbReference type="SUPFAM" id="SSF75005">
    <property type="entry name" value="Arabinanase/levansucrase/invertase"/>
    <property type="match status" value="1"/>
</dbReference>
<dbReference type="STRING" id="1465490.SAMN05444277_10720"/>
<keyword evidence="2 9" id="KW-0732">Signal</keyword>
<dbReference type="Pfam" id="PF04616">
    <property type="entry name" value="Glyco_hydro_43"/>
    <property type="match status" value="1"/>
</dbReference>
<feature type="active site" description="Proton acceptor" evidence="5">
    <location>
        <position position="33"/>
    </location>
</feature>
<dbReference type="InterPro" id="IPR016828">
    <property type="entry name" value="Alpha-L-arabinofuranosidase"/>
</dbReference>
<feature type="active site" description="Proton donor" evidence="5">
    <location>
        <position position="215"/>
    </location>
</feature>
<dbReference type="OrthoDB" id="177947at2"/>
<comment type="similarity">
    <text evidence="1 7">Belongs to the glycosyl hydrolase 43 family.</text>
</comment>
<reference evidence="10 11" key="1">
    <citation type="submission" date="2016-10" db="EMBL/GenBank/DDBJ databases">
        <authorList>
            <person name="de Groot N.N."/>
        </authorList>
    </citation>
    <scope>NUCLEOTIDE SEQUENCE [LARGE SCALE GENOMIC DNA]</scope>
    <source>
        <strain evidence="10 11">DSM 28286</strain>
    </source>
</reference>
<protein>
    <submittedName>
        <fullName evidence="10">Beta-xylosidase, GH43 family</fullName>
    </submittedName>
</protein>
<evidence type="ECO:0000256" key="2">
    <source>
        <dbReference type="ARBA" id="ARBA00022729"/>
    </source>
</evidence>
<dbReference type="PANTHER" id="PTHR43817:SF1">
    <property type="entry name" value="HYDROLASE, FAMILY 43, PUTATIVE (AFU_ORTHOLOGUE AFUA_3G01660)-RELATED"/>
    <property type="match status" value="1"/>
</dbReference>
<dbReference type="Proteomes" id="UP000199031">
    <property type="component" value="Unassembled WGS sequence"/>
</dbReference>
<dbReference type="Gene3D" id="2.115.10.20">
    <property type="entry name" value="Glycosyl hydrolase domain, family 43"/>
    <property type="match status" value="1"/>
</dbReference>
<evidence type="ECO:0000256" key="1">
    <source>
        <dbReference type="ARBA" id="ARBA00009865"/>
    </source>
</evidence>
<proteinExistence type="inferred from homology"/>
<feature type="chain" id="PRO_5011670948" evidence="9">
    <location>
        <begin position="20"/>
        <end position="342"/>
    </location>
</feature>
<gene>
    <name evidence="10" type="ORF">SAMN05444277_10720</name>
</gene>
<keyword evidence="3 7" id="KW-0378">Hydrolase</keyword>
<evidence type="ECO:0000256" key="8">
    <source>
        <dbReference type="SAM" id="MobiDB-lite"/>
    </source>
</evidence>